<evidence type="ECO:0000313" key="3">
    <source>
        <dbReference type="Proteomes" id="UP001295684"/>
    </source>
</evidence>
<proteinExistence type="predicted"/>
<comment type="caution">
    <text evidence="2">The sequence shown here is derived from an EMBL/GenBank/DDBJ whole genome shotgun (WGS) entry which is preliminary data.</text>
</comment>
<name>A0AAD1UDH2_EUPCR</name>
<keyword evidence="1" id="KW-0812">Transmembrane</keyword>
<reference evidence="2" key="1">
    <citation type="submission" date="2023-07" db="EMBL/GenBank/DDBJ databases">
        <authorList>
            <consortium name="AG Swart"/>
            <person name="Singh M."/>
            <person name="Singh A."/>
            <person name="Seah K."/>
            <person name="Emmerich C."/>
        </authorList>
    </citation>
    <scope>NUCLEOTIDE SEQUENCE</scope>
    <source>
        <strain evidence="2">DP1</strain>
    </source>
</reference>
<keyword evidence="1" id="KW-0472">Membrane</keyword>
<protein>
    <submittedName>
        <fullName evidence="2">Uncharacterized protein</fullName>
    </submittedName>
</protein>
<dbReference type="EMBL" id="CAMPGE010008286">
    <property type="protein sequence ID" value="CAI2367191.1"/>
    <property type="molecule type" value="Genomic_DNA"/>
</dbReference>
<keyword evidence="3" id="KW-1185">Reference proteome</keyword>
<dbReference type="AlphaFoldDB" id="A0AAD1UDH2"/>
<evidence type="ECO:0000313" key="2">
    <source>
        <dbReference type="EMBL" id="CAI2367191.1"/>
    </source>
</evidence>
<keyword evidence="1" id="KW-1133">Transmembrane helix</keyword>
<evidence type="ECO:0000256" key="1">
    <source>
        <dbReference type="SAM" id="Phobius"/>
    </source>
</evidence>
<organism evidence="2 3">
    <name type="scientific">Euplotes crassus</name>
    <dbReference type="NCBI Taxonomy" id="5936"/>
    <lineage>
        <taxon>Eukaryota</taxon>
        <taxon>Sar</taxon>
        <taxon>Alveolata</taxon>
        <taxon>Ciliophora</taxon>
        <taxon>Intramacronucleata</taxon>
        <taxon>Spirotrichea</taxon>
        <taxon>Hypotrichia</taxon>
        <taxon>Euplotida</taxon>
        <taxon>Euplotidae</taxon>
        <taxon>Moneuplotes</taxon>
    </lineage>
</organism>
<sequence length="186" mass="20972">MNTSSELDGMKLEISSATNSRLFLFTKTVSSNYKGELRESGKSCFSKRYFKYQKYERDINLLVLPQDGQQASFPLTAKIISESKNKPTSKWLTIALPILGVFAFISICGGFCIYAKRKQAQQEAIAEGRDNIQSSKASFPSFPTQLPLQCYDSLAKTLNPRAEDNNRTTISEDYIYSQLLSKPKLH</sequence>
<gene>
    <name evidence="2" type="ORF">ECRASSUSDP1_LOCUS8469</name>
</gene>
<accession>A0AAD1UDH2</accession>
<feature type="transmembrane region" description="Helical" evidence="1">
    <location>
        <begin position="91"/>
        <end position="115"/>
    </location>
</feature>
<dbReference type="Proteomes" id="UP001295684">
    <property type="component" value="Unassembled WGS sequence"/>
</dbReference>